<sequence>MGYQLQPSLNPCGHNTIRRTHLKVFRQLKEYQLLTDIENKSFYSWKDTAARDMIEAGEMLRH</sequence>
<dbReference type="Proteomes" id="UP001060919">
    <property type="component" value="Chromosome"/>
</dbReference>
<dbReference type="EMBL" id="AP026867">
    <property type="protein sequence ID" value="BDS13192.1"/>
    <property type="molecule type" value="Genomic_DNA"/>
</dbReference>
<keyword evidence="2" id="KW-1185">Reference proteome</keyword>
<proteinExistence type="predicted"/>
<reference evidence="1" key="1">
    <citation type="submission" date="2022-09" db="EMBL/GenBank/DDBJ databases">
        <title>Aureispira anguillicida sp. nov., isolated from Leptocephalus of Japanese eel Anguilla japonica.</title>
        <authorList>
            <person name="Yuasa K."/>
            <person name="Mekata T."/>
            <person name="Ikunari K."/>
        </authorList>
    </citation>
    <scope>NUCLEOTIDE SEQUENCE</scope>
    <source>
        <strain evidence="1">EL160426</strain>
    </source>
</reference>
<name>A0A915YHN2_9BACT</name>
<dbReference type="KEGG" id="aup:AsAng_0039200"/>
<protein>
    <submittedName>
        <fullName evidence="1">Uncharacterized protein</fullName>
    </submittedName>
</protein>
<organism evidence="1 2">
    <name type="scientific">Aureispira anguillae</name>
    <dbReference type="NCBI Taxonomy" id="2864201"/>
    <lineage>
        <taxon>Bacteria</taxon>
        <taxon>Pseudomonadati</taxon>
        <taxon>Bacteroidota</taxon>
        <taxon>Saprospiria</taxon>
        <taxon>Saprospirales</taxon>
        <taxon>Saprospiraceae</taxon>
        <taxon>Aureispira</taxon>
    </lineage>
</organism>
<dbReference type="RefSeq" id="WP_264788487.1">
    <property type="nucleotide sequence ID" value="NZ_AP026867.1"/>
</dbReference>
<gene>
    <name evidence="1" type="ORF">AsAng_0039200</name>
</gene>
<evidence type="ECO:0000313" key="1">
    <source>
        <dbReference type="EMBL" id="BDS13192.1"/>
    </source>
</evidence>
<evidence type="ECO:0000313" key="2">
    <source>
        <dbReference type="Proteomes" id="UP001060919"/>
    </source>
</evidence>
<dbReference type="AlphaFoldDB" id="A0A915YHN2"/>
<accession>A0A915YHN2</accession>